<keyword evidence="2" id="KW-1185">Reference proteome</keyword>
<organism evidence="1 2">
    <name type="scientific">Penicillium subrubescens</name>
    <dbReference type="NCBI Taxonomy" id="1316194"/>
    <lineage>
        <taxon>Eukaryota</taxon>
        <taxon>Fungi</taxon>
        <taxon>Dikarya</taxon>
        <taxon>Ascomycota</taxon>
        <taxon>Pezizomycotina</taxon>
        <taxon>Eurotiomycetes</taxon>
        <taxon>Eurotiomycetidae</taxon>
        <taxon>Eurotiales</taxon>
        <taxon>Aspergillaceae</taxon>
        <taxon>Penicillium</taxon>
    </lineage>
</organism>
<name>A0A1Q5T816_9EURO</name>
<comment type="caution">
    <text evidence="1">The sequence shown here is derived from an EMBL/GenBank/DDBJ whole genome shotgun (WGS) entry which is preliminary data.</text>
</comment>
<reference evidence="1 2" key="1">
    <citation type="submission" date="2016-10" db="EMBL/GenBank/DDBJ databases">
        <title>Genome sequence of the ascomycete fungus Penicillium subrubescens.</title>
        <authorList>
            <person name="De Vries R.P."/>
            <person name="Peng M."/>
            <person name="Dilokpimol A."/>
            <person name="Hilden K."/>
            <person name="Makela M.R."/>
            <person name="Grigoriev I."/>
            <person name="Riley R."/>
            <person name="Granchi Z."/>
        </authorList>
    </citation>
    <scope>NUCLEOTIDE SEQUENCE [LARGE SCALE GENOMIC DNA]</scope>
    <source>
        <strain evidence="1 2">CBS 132785</strain>
    </source>
</reference>
<protein>
    <submittedName>
        <fullName evidence="1">Uncharacterized protein</fullName>
    </submittedName>
</protein>
<accession>A0A1Q5T816</accession>
<sequence length="79" mass="8834">MVGLWKGYPLFRSLCADSEGQKENEESHALLQNCQIEKEILPQPSHFTISTSHPADTTQPSVRYMSFGIGGAGNVRRWV</sequence>
<proteinExistence type="predicted"/>
<dbReference type="Proteomes" id="UP000186955">
    <property type="component" value="Unassembled WGS sequence"/>
</dbReference>
<gene>
    <name evidence="1" type="ORF">PENSUB_10535</name>
</gene>
<evidence type="ECO:0000313" key="2">
    <source>
        <dbReference type="Proteomes" id="UP000186955"/>
    </source>
</evidence>
<evidence type="ECO:0000313" key="1">
    <source>
        <dbReference type="EMBL" id="OKO96360.1"/>
    </source>
</evidence>
<dbReference type="EMBL" id="MNBE01000698">
    <property type="protein sequence ID" value="OKO96360.1"/>
    <property type="molecule type" value="Genomic_DNA"/>
</dbReference>
<dbReference type="AlphaFoldDB" id="A0A1Q5T816"/>